<evidence type="ECO:0000313" key="1">
    <source>
        <dbReference type="EMBL" id="KAH3749622.1"/>
    </source>
</evidence>
<evidence type="ECO:0000313" key="2">
    <source>
        <dbReference type="Proteomes" id="UP000828390"/>
    </source>
</evidence>
<organism evidence="1 2">
    <name type="scientific">Dreissena polymorpha</name>
    <name type="common">Zebra mussel</name>
    <name type="synonym">Mytilus polymorpha</name>
    <dbReference type="NCBI Taxonomy" id="45954"/>
    <lineage>
        <taxon>Eukaryota</taxon>
        <taxon>Metazoa</taxon>
        <taxon>Spiralia</taxon>
        <taxon>Lophotrochozoa</taxon>
        <taxon>Mollusca</taxon>
        <taxon>Bivalvia</taxon>
        <taxon>Autobranchia</taxon>
        <taxon>Heteroconchia</taxon>
        <taxon>Euheterodonta</taxon>
        <taxon>Imparidentia</taxon>
        <taxon>Neoheterodontei</taxon>
        <taxon>Myida</taxon>
        <taxon>Dreissenoidea</taxon>
        <taxon>Dreissenidae</taxon>
        <taxon>Dreissena</taxon>
    </lineage>
</organism>
<accession>A0A9D4I7K8</accession>
<keyword evidence="2" id="KW-1185">Reference proteome</keyword>
<protein>
    <submittedName>
        <fullName evidence="1">Uncharacterized protein</fullName>
    </submittedName>
</protein>
<name>A0A9D4I7K8_DREPO</name>
<dbReference type="Proteomes" id="UP000828390">
    <property type="component" value="Unassembled WGS sequence"/>
</dbReference>
<comment type="caution">
    <text evidence="1">The sequence shown here is derived from an EMBL/GenBank/DDBJ whole genome shotgun (WGS) entry which is preliminary data.</text>
</comment>
<reference evidence="1" key="1">
    <citation type="journal article" date="2019" name="bioRxiv">
        <title>The Genome of the Zebra Mussel, Dreissena polymorpha: A Resource for Invasive Species Research.</title>
        <authorList>
            <person name="McCartney M.A."/>
            <person name="Auch B."/>
            <person name="Kono T."/>
            <person name="Mallez S."/>
            <person name="Zhang Y."/>
            <person name="Obille A."/>
            <person name="Becker A."/>
            <person name="Abrahante J.E."/>
            <person name="Garbe J."/>
            <person name="Badalamenti J.P."/>
            <person name="Herman A."/>
            <person name="Mangelson H."/>
            <person name="Liachko I."/>
            <person name="Sullivan S."/>
            <person name="Sone E.D."/>
            <person name="Koren S."/>
            <person name="Silverstein K.A.T."/>
            <person name="Beckman K.B."/>
            <person name="Gohl D.M."/>
        </authorList>
    </citation>
    <scope>NUCLEOTIDE SEQUENCE</scope>
    <source>
        <strain evidence="1">Duluth1</strain>
        <tissue evidence="1">Whole animal</tissue>
    </source>
</reference>
<sequence length="149" mass="17581">MESSVSVVNYLPLRLLKDLLDLGSYTYKKDIRELPVTFENRRETWLDLTKLKSYSLDIYNRRWQRLEEDVIQRLKHATEKTTIHRRFVIYIDGGTTKLIRKDLADRLLSWARGVNKSKSSKKRPYDLVKIAGITVMVVESRCRKMGFNA</sequence>
<proteinExistence type="predicted"/>
<dbReference type="EMBL" id="JAIWYP010000010">
    <property type="protein sequence ID" value="KAH3749622.1"/>
    <property type="molecule type" value="Genomic_DNA"/>
</dbReference>
<feature type="non-terminal residue" evidence="1">
    <location>
        <position position="1"/>
    </location>
</feature>
<reference evidence="1" key="2">
    <citation type="submission" date="2020-11" db="EMBL/GenBank/DDBJ databases">
        <authorList>
            <person name="McCartney M.A."/>
            <person name="Auch B."/>
            <person name="Kono T."/>
            <person name="Mallez S."/>
            <person name="Becker A."/>
            <person name="Gohl D.M."/>
            <person name="Silverstein K.A.T."/>
            <person name="Koren S."/>
            <person name="Bechman K.B."/>
            <person name="Herman A."/>
            <person name="Abrahante J.E."/>
            <person name="Garbe J."/>
        </authorList>
    </citation>
    <scope>NUCLEOTIDE SEQUENCE</scope>
    <source>
        <strain evidence="1">Duluth1</strain>
        <tissue evidence="1">Whole animal</tissue>
    </source>
</reference>
<gene>
    <name evidence="1" type="ORF">DPMN_184123</name>
</gene>
<dbReference type="AlphaFoldDB" id="A0A9D4I7K8"/>